<proteinExistence type="predicted"/>
<accession>A0A0H4R1U8</accession>
<keyword evidence="2" id="KW-1185">Reference proteome</keyword>
<dbReference type="AlphaFoldDB" id="A0A0H4R1U8"/>
<protein>
    <submittedName>
        <fullName evidence="1">Uncharacterized protein</fullName>
    </submittedName>
</protein>
<sequence length="79" mass="9195">MQTRIGGVRLRKDADSERKIDFSGWNVVNRLEANCKVRNHLQARFYSKCASRTKNNPTTEPKSIFPRNRQATQKLIFSL</sequence>
<dbReference type="KEGG" id="lgn:ABM34_09350"/>
<name>A0A0H4R1U8_9LACO</name>
<dbReference type="Proteomes" id="UP000036106">
    <property type="component" value="Chromosome"/>
</dbReference>
<gene>
    <name evidence="1" type="ORF">ABM34_09350</name>
</gene>
<organism evidence="1 2">
    <name type="scientific">Companilactobacillus ginsenosidimutans</name>
    <dbReference type="NCBI Taxonomy" id="1007676"/>
    <lineage>
        <taxon>Bacteria</taxon>
        <taxon>Bacillati</taxon>
        <taxon>Bacillota</taxon>
        <taxon>Bacilli</taxon>
        <taxon>Lactobacillales</taxon>
        <taxon>Lactobacillaceae</taxon>
        <taxon>Companilactobacillus</taxon>
    </lineage>
</organism>
<evidence type="ECO:0000313" key="1">
    <source>
        <dbReference type="EMBL" id="AKP67710.1"/>
    </source>
</evidence>
<reference evidence="2" key="1">
    <citation type="submission" date="2015-07" db="EMBL/GenBank/DDBJ databases">
        <title>Lactobacillus ginsenosidimutans/EMML 3141/ whole genome sequencing.</title>
        <authorList>
            <person name="Kim M.K."/>
            <person name="Im W.-T."/>
            <person name="Srinivasan S."/>
            <person name="Lee J.-J."/>
        </authorList>
    </citation>
    <scope>NUCLEOTIDE SEQUENCE [LARGE SCALE GENOMIC DNA]</scope>
    <source>
        <strain evidence="2">EMML 3041</strain>
    </source>
</reference>
<evidence type="ECO:0000313" key="2">
    <source>
        <dbReference type="Proteomes" id="UP000036106"/>
    </source>
</evidence>
<dbReference type="EMBL" id="CP012034">
    <property type="protein sequence ID" value="AKP67710.1"/>
    <property type="molecule type" value="Genomic_DNA"/>
</dbReference>
<dbReference type="STRING" id="1007676.ABM34_09350"/>